<gene>
    <name evidence="1" type="ORF">caldi_24360</name>
</gene>
<evidence type="ECO:0000313" key="2">
    <source>
        <dbReference type="Proteomes" id="UP001163687"/>
    </source>
</evidence>
<dbReference type="Proteomes" id="UP001163687">
    <property type="component" value="Chromosome"/>
</dbReference>
<accession>A0AA35CPG0</accession>
<protein>
    <submittedName>
        <fullName evidence="1">Uncharacterized protein</fullName>
    </submittedName>
</protein>
<keyword evidence="2" id="KW-1185">Reference proteome</keyword>
<name>A0AA35CPG0_9FIRM</name>
<organism evidence="1 2">
    <name type="scientific">Caldinitratiruptor microaerophilus</name>
    <dbReference type="NCBI Taxonomy" id="671077"/>
    <lineage>
        <taxon>Bacteria</taxon>
        <taxon>Bacillati</taxon>
        <taxon>Bacillota</taxon>
        <taxon>Clostridia</taxon>
        <taxon>Eubacteriales</taxon>
        <taxon>Symbiobacteriaceae</taxon>
        <taxon>Caldinitratiruptor</taxon>
    </lineage>
</organism>
<reference evidence="1" key="1">
    <citation type="submission" date="2022-03" db="EMBL/GenBank/DDBJ databases">
        <title>Complete genome sequence of Caldinitratiruptor microaerophilus.</title>
        <authorList>
            <person name="Mukaiyama R."/>
            <person name="Nishiyama T."/>
            <person name="Ueda K."/>
        </authorList>
    </citation>
    <scope>NUCLEOTIDE SEQUENCE</scope>
    <source>
        <strain evidence="1">JCM 16183</strain>
    </source>
</reference>
<dbReference type="RefSeq" id="WP_264842001.1">
    <property type="nucleotide sequence ID" value="NZ_AP025628.1"/>
</dbReference>
<evidence type="ECO:0000313" key="1">
    <source>
        <dbReference type="EMBL" id="BDG61346.1"/>
    </source>
</evidence>
<proteinExistence type="predicted"/>
<dbReference type="KEGG" id="cmic:caldi_24360"/>
<dbReference type="EMBL" id="AP025628">
    <property type="protein sequence ID" value="BDG61346.1"/>
    <property type="molecule type" value="Genomic_DNA"/>
</dbReference>
<dbReference type="AlphaFoldDB" id="A0AA35CPG0"/>
<sequence length="105" mass="10930">MVKSHRLGSTFAATGRVVPLAGQPVSGATHALVNGKGEAVVLLRSRRVTLDVYAGRLARAAGDLRGQVEGEPAPVLEVARMARLPWLDGAEGGYGAGGTVRVELW</sequence>